<keyword evidence="2" id="KW-1185">Reference proteome</keyword>
<evidence type="ECO:0000313" key="1">
    <source>
        <dbReference type="EMBL" id="KAJ0191168.1"/>
    </source>
</evidence>
<dbReference type="PANTHER" id="PTHR46975:SF2">
    <property type="entry name" value="PROTEIN SWEETIE"/>
    <property type="match status" value="1"/>
</dbReference>
<dbReference type="PANTHER" id="PTHR46975">
    <property type="entry name" value="PROTEIN SWEETIE"/>
    <property type="match status" value="1"/>
</dbReference>
<sequence>MLTLLTDLNELWAFQGGKDGVLPCVWENELPSFPQPETISKMLVNQMLLCFGVMFVTQSLKIGRRHVLHSTSVTNVCVGLLYGLKG</sequence>
<protein>
    <submittedName>
        <fullName evidence="1">Uncharacterized protein</fullName>
    </submittedName>
</protein>
<dbReference type="EMBL" id="NBSK02000008">
    <property type="protein sequence ID" value="KAJ0191168.1"/>
    <property type="molecule type" value="Genomic_DNA"/>
</dbReference>
<evidence type="ECO:0000313" key="2">
    <source>
        <dbReference type="Proteomes" id="UP000235145"/>
    </source>
</evidence>
<comment type="caution">
    <text evidence="1">The sequence shown here is derived from an EMBL/GenBank/DDBJ whole genome shotgun (WGS) entry which is preliminary data.</text>
</comment>
<organism evidence="1 2">
    <name type="scientific">Lactuca sativa</name>
    <name type="common">Garden lettuce</name>
    <dbReference type="NCBI Taxonomy" id="4236"/>
    <lineage>
        <taxon>Eukaryota</taxon>
        <taxon>Viridiplantae</taxon>
        <taxon>Streptophyta</taxon>
        <taxon>Embryophyta</taxon>
        <taxon>Tracheophyta</taxon>
        <taxon>Spermatophyta</taxon>
        <taxon>Magnoliopsida</taxon>
        <taxon>eudicotyledons</taxon>
        <taxon>Gunneridae</taxon>
        <taxon>Pentapetalae</taxon>
        <taxon>asterids</taxon>
        <taxon>campanulids</taxon>
        <taxon>Asterales</taxon>
        <taxon>Asteraceae</taxon>
        <taxon>Cichorioideae</taxon>
        <taxon>Cichorieae</taxon>
        <taxon>Lactucinae</taxon>
        <taxon>Lactuca</taxon>
    </lineage>
</organism>
<dbReference type="Proteomes" id="UP000235145">
    <property type="component" value="Unassembled WGS sequence"/>
</dbReference>
<dbReference type="InterPro" id="IPR044218">
    <property type="entry name" value="SWEETIE"/>
</dbReference>
<accession>A0A9R1UQM1</accession>
<gene>
    <name evidence="1" type="ORF">LSAT_V11C800448970</name>
</gene>
<dbReference type="AlphaFoldDB" id="A0A9R1UQM1"/>
<dbReference type="GO" id="GO:0005975">
    <property type="term" value="P:carbohydrate metabolic process"/>
    <property type="evidence" value="ECO:0007669"/>
    <property type="project" value="InterPro"/>
</dbReference>
<name>A0A9R1UQM1_LACSA</name>
<proteinExistence type="predicted"/>
<reference evidence="1 2" key="1">
    <citation type="journal article" date="2017" name="Nat. Commun.">
        <title>Genome assembly with in vitro proximity ligation data and whole-genome triplication in lettuce.</title>
        <authorList>
            <person name="Reyes-Chin-Wo S."/>
            <person name="Wang Z."/>
            <person name="Yang X."/>
            <person name="Kozik A."/>
            <person name="Arikit S."/>
            <person name="Song C."/>
            <person name="Xia L."/>
            <person name="Froenicke L."/>
            <person name="Lavelle D.O."/>
            <person name="Truco M.J."/>
            <person name="Xia R."/>
            <person name="Zhu S."/>
            <person name="Xu C."/>
            <person name="Xu H."/>
            <person name="Xu X."/>
            <person name="Cox K."/>
            <person name="Korf I."/>
            <person name="Meyers B.C."/>
            <person name="Michelmore R.W."/>
        </authorList>
    </citation>
    <scope>NUCLEOTIDE SEQUENCE [LARGE SCALE GENOMIC DNA]</scope>
    <source>
        <strain evidence="2">cv. Salinas</strain>
        <tissue evidence="1">Seedlings</tissue>
    </source>
</reference>